<dbReference type="InterPro" id="IPR036388">
    <property type="entry name" value="WH-like_DNA-bd_sf"/>
</dbReference>
<gene>
    <name evidence="5" type="ORF">AACH10_01400</name>
</gene>
<dbReference type="PANTHER" id="PTHR43133:SF39">
    <property type="entry name" value="SIMILAR TO RNA POLYMERASE SIGMA-E FACTOR"/>
    <property type="match status" value="1"/>
</dbReference>
<evidence type="ECO:0000313" key="5">
    <source>
        <dbReference type="EMBL" id="MEK8048887.1"/>
    </source>
</evidence>
<evidence type="ECO:0000256" key="3">
    <source>
        <dbReference type="ARBA" id="ARBA00023163"/>
    </source>
</evidence>
<dbReference type="NCBIfam" id="TIGR02937">
    <property type="entry name" value="sigma70-ECF"/>
    <property type="match status" value="1"/>
</dbReference>
<protein>
    <submittedName>
        <fullName evidence="5">ECF-type sigma factor</fullName>
    </submittedName>
</protein>
<dbReference type="InterPro" id="IPR053812">
    <property type="entry name" value="HTH_Sigma70_ECF-like"/>
</dbReference>
<dbReference type="InterPro" id="IPR011517">
    <property type="entry name" value="RNA_pol_sigma70_ECF-like"/>
</dbReference>
<comment type="caution">
    <text evidence="5">The sequence shown here is derived from an EMBL/GenBank/DDBJ whole genome shotgun (WGS) entry which is preliminary data.</text>
</comment>
<dbReference type="PANTHER" id="PTHR43133">
    <property type="entry name" value="RNA POLYMERASE ECF-TYPE SIGMA FACTO"/>
    <property type="match status" value="1"/>
</dbReference>
<keyword evidence="2" id="KW-0731">Sigma factor</keyword>
<evidence type="ECO:0000259" key="4">
    <source>
        <dbReference type="Pfam" id="PF07638"/>
    </source>
</evidence>
<organism evidence="5 6">
    <name type="scientific">Pseudaquabacterium inlustre</name>
    <dbReference type="NCBI Taxonomy" id="2984192"/>
    <lineage>
        <taxon>Bacteria</taxon>
        <taxon>Pseudomonadati</taxon>
        <taxon>Pseudomonadota</taxon>
        <taxon>Betaproteobacteria</taxon>
        <taxon>Burkholderiales</taxon>
        <taxon>Sphaerotilaceae</taxon>
        <taxon>Pseudaquabacterium</taxon>
    </lineage>
</organism>
<evidence type="ECO:0000256" key="1">
    <source>
        <dbReference type="ARBA" id="ARBA00023015"/>
    </source>
</evidence>
<sequence>MPPDTPAALPPAWAAAYPELKKIARARLHAAVPAGAPVAGLNTTALVHESFLRLAQRLEALQFSSHGHFYAYASQVMRSVIVDLVREQQAQRRGGDLQAVTLDTALSEALATPADGTETEAEALRVDAALTALARVEPRLAQVVEMRYFAGMNDLEIAQALGLTDRTVRRDWDKARALLRTMLAG</sequence>
<dbReference type="RefSeq" id="WP_341408560.1">
    <property type="nucleotide sequence ID" value="NZ_JBBUTH010000001.1"/>
</dbReference>
<reference evidence="5 6" key="1">
    <citation type="submission" date="2024-04" db="EMBL/GenBank/DDBJ databases">
        <title>Novel species of the genus Ideonella isolated from streams.</title>
        <authorList>
            <person name="Lu H."/>
        </authorList>
    </citation>
    <scope>NUCLEOTIDE SEQUENCE [LARGE SCALE GENOMIC DNA]</scope>
    <source>
        <strain evidence="5 6">DXS22W</strain>
    </source>
</reference>
<dbReference type="NCBIfam" id="TIGR02999">
    <property type="entry name" value="Sig-70_X6"/>
    <property type="match status" value="1"/>
</dbReference>
<dbReference type="InterPro" id="IPR013324">
    <property type="entry name" value="RNA_pol_sigma_r3/r4-like"/>
</dbReference>
<dbReference type="Pfam" id="PF07638">
    <property type="entry name" value="Sigma70_ECF"/>
    <property type="match status" value="1"/>
</dbReference>
<proteinExistence type="predicted"/>
<evidence type="ECO:0000313" key="6">
    <source>
        <dbReference type="Proteomes" id="UP001365405"/>
    </source>
</evidence>
<dbReference type="EMBL" id="JBBUTH010000001">
    <property type="protein sequence ID" value="MEK8048887.1"/>
    <property type="molecule type" value="Genomic_DNA"/>
</dbReference>
<dbReference type="Proteomes" id="UP001365405">
    <property type="component" value="Unassembled WGS sequence"/>
</dbReference>
<evidence type="ECO:0000256" key="2">
    <source>
        <dbReference type="ARBA" id="ARBA00023082"/>
    </source>
</evidence>
<keyword evidence="3" id="KW-0804">Transcription</keyword>
<dbReference type="Gene3D" id="1.10.10.10">
    <property type="entry name" value="Winged helix-like DNA-binding domain superfamily/Winged helix DNA-binding domain"/>
    <property type="match status" value="1"/>
</dbReference>
<keyword evidence="6" id="KW-1185">Reference proteome</keyword>
<dbReference type="InterPro" id="IPR014284">
    <property type="entry name" value="RNA_pol_sigma-70_dom"/>
</dbReference>
<dbReference type="InterPro" id="IPR039425">
    <property type="entry name" value="RNA_pol_sigma-70-like"/>
</dbReference>
<feature type="domain" description="RNA polymerase sigma-70 ECF-like HTH" evidence="4">
    <location>
        <begin position="13"/>
        <end position="181"/>
    </location>
</feature>
<keyword evidence="1" id="KW-0805">Transcription regulation</keyword>
<dbReference type="SUPFAM" id="SSF88659">
    <property type="entry name" value="Sigma3 and sigma4 domains of RNA polymerase sigma factors"/>
    <property type="match status" value="1"/>
</dbReference>
<accession>A0ABU9CE86</accession>
<name>A0ABU9CE86_9BURK</name>